<dbReference type="Proteomes" id="UP000215914">
    <property type="component" value="Chromosome 2"/>
</dbReference>
<feature type="transmembrane region" description="Helical" evidence="1">
    <location>
        <begin position="21"/>
        <end position="42"/>
    </location>
</feature>
<evidence type="ECO:0000256" key="1">
    <source>
        <dbReference type="SAM" id="Phobius"/>
    </source>
</evidence>
<organism evidence="3 4">
    <name type="scientific">Helianthus annuus</name>
    <name type="common">Common sunflower</name>
    <dbReference type="NCBI Taxonomy" id="4232"/>
    <lineage>
        <taxon>Eukaryota</taxon>
        <taxon>Viridiplantae</taxon>
        <taxon>Streptophyta</taxon>
        <taxon>Embryophyta</taxon>
        <taxon>Tracheophyta</taxon>
        <taxon>Spermatophyta</taxon>
        <taxon>Magnoliopsida</taxon>
        <taxon>eudicotyledons</taxon>
        <taxon>Gunneridae</taxon>
        <taxon>Pentapetalae</taxon>
        <taxon>asterids</taxon>
        <taxon>campanulids</taxon>
        <taxon>Asterales</taxon>
        <taxon>Asteraceae</taxon>
        <taxon>Asteroideae</taxon>
        <taxon>Heliantheae alliance</taxon>
        <taxon>Heliantheae</taxon>
        <taxon>Helianthus</taxon>
    </lineage>
</organism>
<reference evidence="2" key="3">
    <citation type="submission" date="2020-06" db="EMBL/GenBank/DDBJ databases">
        <title>Helianthus annuus Genome sequencing and assembly Release 2.</title>
        <authorList>
            <person name="Gouzy J."/>
            <person name="Langlade N."/>
            <person name="Munos S."/>
        </authorList>
    </citation>
    <scope>NUCLEOTIDE SEQUENCE</scope>
    <source>
        <tissue evidence="2">Leaves</tissue>
    </source>
</reference>
<accession>A0A251VJ62</accession>
<keyword evidence="4" id="KW-1185">Reference proteome</keyword>
<evidence type="ECO:0000313" key="4">
    <source>
        <dbReference type="Proteomes" id="UP000215914"/>
    </source>
</evidence>
<name>A0A251VJ62_HELAN</name>
<protein>
    <submittedName>
        <fullName evidence="3">Uncharacterized protein</fullName>
    </submittedName>
</protein>
<dbReference type="Gramene" id="mRNA:HanXRQr2_Chr07g0301971">
    <property type="protein sequence ID" value="mRNA:HanXRQr2_Chr07g0301971"/>
    <property type="gene ID" value="HanXRQr2_Chr07g0301971"/>
</dbReference>
<evidence type="ECO:0000313" key="3">
    <source>
        <dbReference type="EMBL" id="OTG35126.1"/>
    </source>
</evidence>
<reference evidence="2 4" key="1">
    <citation type="journal article" date="2017" name="Nature">
        <title>The sunflower genome provides insights into oil metabolism, flowering and Asterid evolution.</title>
        <authorList>
            <person name="Badouin H."/>
            <person name="Gouzy J."/>
            <person name="Grassa C.J."/>
            <person name="Murat F."/>
            <person name="Staton S.E."/>
            <person name="Cottret L."/>
            <person name="Lelandais-Briere C."/>
            <person name="Owens G.L."/>
            <person name="Carrere S."/>
            <person name="Mayjonade B."/>
            <person name="Legrand L."/>
            <person name="Gill N."/>
            <person name="Kane N.C."/>
            <person name="Bowers J.E."/>
            <person name="Hubner S."/>
            <person name="Bellec A."/>
            <person name="Berard A."/>
            <person name="Berges H."/>
            <person name="Blanchet N."/>
            <person name="Boniface M.C."/>
            <person name="Brunel D."/>
            <person name="Catrice O."/>
            <person name="Chaidir N."/>
            <person name="Claudel C."/>
            <person name="Donnadieu C."/>
            <person name="Faraut T."/>
            <person name="Fievet G."/>
            <person name="Helmstetter N."/>
            <person name="King M."/>
            <person name="Knapp S.J."/>
            <person name="Lai Z."/>
            <person name="Le Paslier M.C."/>
            <person name="Lippi Y."/>
            <person name="Lorenzon L."/>
            <person name="Mandel J.R."/>
            <person name="Marage G."/>
            <person name="Marchand G."/>
            <person name="Marquand E."/>
            <person name="Bret-Mestries E."/>
            <person name="Morien E."/>
            <person name="Nambeesan S."/>
            <person name="Nguyen T."/>
            <person name="Pegot-Espagnet P."/>
            <person name="Pouilly N."/>
            <person name="Raftis F."/>
            <person name="Sallet E."/>
            <person name="Schiex T."/>
            <person name="Thomas J."/>
            <person name="Vandecasteele C."/>
            <person name="Vares D."/>
            <person name="Vear F."/>
            <person name="Vautrin S."/>
            <person name="Crespi M."/>
            <person name="Mangin B."/>
            <person name="Burke J.M."/>
            <person name="Salse J."/>
            <person name="Munos S."/>
            <person name="Vincourt P."/>
            <person name="Rieseberg L.H."/>
            <person name="Langlade N.B."/>
        </authorList>
    </citation>
    <scope>NUCLEOTIDE SEQUENCE [LARGE SCALE GENOMIC DNA]</scope>
    <source>
        <strain evidence="4">cv. SF193</strain>
        <tissue evidence="2">Leaves</tissue>
    </source>
</reference>
<dbReference type="AlphaFoldDB" id="A0A251VJ62"/>
<dbReference type="EMBL" id="CM007891">
    <property type="protein sequence ID" value="OTG35126.1"/>
    <property type="molecule type" value="Genomic_DNA"/>
</dbReference>
<sequence>MHYKTHIIQREREEYGDRGAIAGLASFLFFVSVSVEAIAGLASSTLKVIAGRISIRSGLVTSIL</sequence>
<dbReference type="InParanoid" id="A0A251VJ62"/>
<proteinExistence type="predicted"/>
<evidence type="ECO:0000313" key="2">
    <source>
        <dbReference type="EMBL" id="KAF5799212.1"/>
    </source>
</evidence>
<reference evidence="3" key="2">
    <citation type="submission" date="2017-02" db="EMBL/GenBank/DDBJ databases">
        <title>Sunflower complete genome.</title>
        <authorList>
            <person name="Langlade N."/>
            <person name="Munos S."/>
        </authorList>
    </citation>
    <scope>NUCLEOTIDE SEQUENCE [LARGE SCALE GENOMIC DNA]</scope>
    <source>
        <tissue evidence="3">Leaves</tissue>
    </source>
</reference>
<keyword evidence="1" id="KW-0472">Membrane</keyword>
<dbReference type="EMBL" id="MNCJ02000322">
    <property type="protein sequence ID" value="KAF5799212.1"/>
    <property type="molecule type" value="Genomic_DNA"/>
</dbReference>
<keyword evidence="1" id="KW-0812">Transmembrane</keyword>
<gene>
    <name evidence="3" type="ORF">HannXRQ_Chr02g0053401</name>
    <name evidence="2" type="ORF">HanXRQr2_Chr07g0301971</name>
</gene>
<keyword evidence="1" id="KW-1133">Transmembrane helix</keyword>